<name>A0A2S8BKE3_9MYCO</name>
<dbReference type="Pfam" id="PF07722">
    <property type="entry name" value="Peptidase_C26"/>
    <property type="match status" value="1"/>
</dbReference>
<sequence length="58" mass="6261">MTTYLDQAQTGIWDVPASFLPASYFQGITAAGGIATLLPPQPVDPEIADRVLDRLDGW</sequence>
<gene>
    <name evidence="1" type="ORF">C1Y40_02670</name>
</gene>
<dbReference type="AlphaFoldDB" id="A0A2S8BKE3"/>
<dbReference type="GO" id="GO:0016787">
    <property type="term" value="F:hydrolase activity"/>
    <property type="evidence" value="ECO:0007669"/>
    <property type="project" value="InterPro"/>
</dbReference>
<keyword evidence="1" id="KW-0808">Transferase</keyword>
<keyword evidence="1" id="KW-0315">Glutamine amidotransferase</keyword>
<comment type="caution">
    <text evidence="1">The sequence shown here is derived from an EMBL/GenBank/DDBJ whole genome shotgun (WGS) entry which is preliminary data.</text>
</comment>
<reference evidence="1 2" key="1">
    <citation type="journal article" date="2017" name="Int. J. Syst. Evol. Microbiol.">
        <title>Mycobacterium talmoniae sp. nov., a slowly growing mycobacterium isolated from human respiratory samples.</title>
        <authorList>
            <person name="Davidson R.M."/>
            <person name="DeGroote M.A."/>
            <person name="Marola J.L."/>
            <person name="Buss S."/>
            <person name="Jones V."/>
            <person name="McNeil M.R."/>
            <person name="Freifeld A.G."/>
            <person name="Elaine Epperson L."/>
            <person name="Hasan N.A."/>
            <person name="Jackson M."/>
            <person name="Iwen P.C."/>
            <person name="Salfinger M."/>
            <person name="Strong M."/>
        </authorList>
    </citation>
    <scope>NUCLEOTIDE SEQUENCE [LARGE SCALE GENOMIC DNA]</scope>
    <source>
        <strain evidence="1 2">ATCC BAA-2683</strain>
    </source>
</reference>
<dbReference type="EMBL" id="PPEA01000386">
    <property type="protein sequence ID" value="PQM47147.1"/>
    <property type="molecule type" value="Genomic_DNA"/>
</dbReference>
<protein>
    <submittedName>
        <fullName evidence="1">Glutamine amidotransferase</fullName>
        <ecNumber evidence="1">2.4.2.-</ecNumber>
    </submittedName>
</protein>
<dbReference type="EC" id="2.4.2.-" evidence="1"/>
<keyword evidence="1" id="KW-0328">Glycosyltransferase</keyword>
<organism evidence="1 2">
    <name type="scientific">Mycobacterium talmoniae</name>
    <dbReference type="NCBI Taxonomy" id="1858794"/>
    <lineage>
        <taxon>Bacteria</taxon>
        <taxon>Bacillati</taxon>
        <taxon>Actinomycetota</taxon>
        <taxon>Actinomycetes</taxon>
        <taxon>Mycobacteriales</taxon>
        <taxon>Mycobacteriaceae</taxon>
        <taxon>Mycobacterium</taxon>
    </lineage>
</organism>
<evidence type="ECO:0000313" key="1">
    <source>
        <dbReference type="EMBL" id="PQM47147.1"/>
    </source>
</evidence>
<dbReference type="InterPro" id="IPR011697">
    <property type="entry name" value="Peptidase_C26"/>
</dbReference>
<dbReference type="Proteomes" id="UP000238296">
    <property type="component" value="Unassembled WGS sequence"/>
</dbReference>
<dbReference type="GO" id="GO:0016757">
    <property type="term" value="F:glycosyltransferase activity"/>
    <property type="evidence" value="ECO:0007669"/>
    <property type="project" value="UniProtKB-KW"/>
</dbReference>
<proteinExistence type="predicted"/>
<accession>A0A2S8BKE3</accession>
<evidence type="ECO:0000313" key="2">
    <source>
        <dbReference type="Proteomes" id="UP000238296"/>
    </source>
</evidence>